<dbReference type="InterPro" id="IPR051857">
    <property type="entry name" value="Asn_synthetase_domain"/>
</dbReference>
<sequence>MCGICFVCSLISENSPHADDEPKSLNHSDHLRQPAEFSLCTSLLHHRGPDASLSSEVLLPENFAALMQGCVLHLRGDLTPQPITNSKGNALLWNGEIFGGIEVKEQENDTQVLFDMLDSCTGVVSILEVFQKLNGPWAVIYWQADANTLWFGRDMFGRRSLLWHLPENEKDNFVLSSVALDERIYKEIPSVGIFSMDFSYLEKGEKRMSSIISRLPPIVLHPWLDCRWPGTSLYVQKTHAEDLIEFLYPNSPNSSANFSISNNDINRWIPTMSKNLSKTNGENIEDCFMSPNKPNTKQNLFDNSSSISKQEVLQTSGLDLKSVDAVLEKEFDADLGNIWEEQKDLHALVQQCTEALQKAVDIRVKRLEKKKKMPKNETIFPNGESSARVAVLFSGGLDSTLLAALADRCLPEGEPIDLLNVAFEQPAPPILQQGKGKQKKPGRQNRKSSHQVKCGKAPPETDFQILSCKLSNKLTECVSISGLEGSSSEVIPIELHSANVSFTTAKESDLHHLTNAGVPSTSSNSYKKDSTSSDVLYSESHCSSNPMFSQTGDPTLSCDKSSKFSCFSDEENLSKNLESKQELNSATHGAENFSTIPNSFSVQHISKGNDDNKNPSSFCSPVTRSSIETKLDLVCTSPPAFDPFDVPDRQTGRTALSELNPKRKWNFVEINVTQAELQSVRQSHISRLIYPLRTVLDDSIGCAVWFAARGKGTVNTPRTENGHQDSQAFHSQAQVLLCGMAADELFAGYSRHRATFNKEGWSGLEKEIEEELWRISARNLGRDDRIIADHGKEARFPYLDENFVEFVSKIPLHKRVDLNYPRGIGEKLLLRLCAHSLGLVRTACQAKRAIQFGSKIAKLDSKKEKGSDVCDRLL</sequence>
<dbReference type="InterPro" id="IPR014729">
    <property type="entry name" value="Rossmann-like_a/b/a_fold"/>
</dbReference>
<dbReference type="AlphaFoldDB" id="A0AAV4JUU9"/>
<dbReference type="GO" id="GO:0004066">
    <property type="term" value="F:asparagine synthase (glutamine-hydrolyzing) activity"/>
    <property type="evidence" value="ECO:0007669"/>
    <property type="project" value="InterPro"/>
</dbReference>
<keyword evidence="3" id="KW-0315">Glutamine amidotransferase</keyword>
<name>A0AAV4JUU9_9GAST</name>
<dbReference type="SUPFAM" id="SSF56235">
    <property type="entry name" value="N-terminal nucleophile aminohydrolases (Ntn hydrolases)"/>
    <property type="match status" value="1"/>
</dbReference>
<dbReference type="Pfam" id="PF00733">
    <property type="entry name" value="Asn_synthase"/>
    <property type="match status" value="2"/>
</dbReference>
<dbReference type="InterPro" id="IPR029055">
    <property type="entry name" value="Ntn_hydrolases_N"/>
</dbReference>
<evidence type="ECO:0000256" key="3">
    <source>
        <dbReference type="ARBA" id="ARBA00022962"/>
    </source>
</evidence>
<protein>
    <submittedName>
        <fullName evidence="6">Asparagine synthetase domain-containing protein 1</fullName>
    </submittedName>
</protein>
<evidence type="ECO:0000256" key="4">
    <source>
        <dbReference type="SAM" id="MobiDB-lite"/>
    </source>
</evidence>
<dbReference type="Gene3D" id="3.60.20.10">
    <property type="entry name" value="Glutamine Phosphoribosylpyrophosphate, subunit 1, domain 1"/>
    <property type="match status" value="1"/>
</dbReference>
<reference evidence="6 7" key="1">
    <citation type="journal article" date="2021" name="Elife">
        <title>Chloroplast acquisition without the gene transfer in kleptoplastic sea slugs, Plakobranchus ocellatus.</title>
        <authorList>
            <person name="Maeda T."/>
            <person name="Takahashi S."/>
            <person name="Yoshida T."/>
            <person name="Shimamura S."/>
            <person name="Takaki Y."/>
            <person name="Nagai Y."/>
            <person name="Toyoda A."/>
            <person name="Suzuki Y."/>
            <person name="Arimoto A."/>
            <person name="Ishii H."/>
            <person name="Satoh N."/>
            <person name="Nishiyama T."/>
            <person name="Hasebe M."/>
            <person name="Maruyama T."/>
            <person name="Minagawa J."/>
            <person name="Obokata J."/>
            <person name="Shigenobu S."/>
        </authorList>
    </citation>
    <scope>NUCLEOTIDE SEQUENCE [LARGE SCALE GENOMIC DNA]</scope>
</reference>
<evidence type="ECO:0000256" key="1">
    <source>
        <dbReference type="ARBA" id="ARBA00022605"/>
    </source>
</evidence>
<dbReference type="Gene3D" id="3.40.50.620">
    <property type="entry name" value="HUPs"/>
    <property type="match status" value="2"/>
</dbReference>
<evidence type="ECO:0000313" key="6">
    <source>
        <dbReference type="EMBL" id="GFS25505.1"/>
    </source>
</evidence>
<dbReference type="Proteomes" id="UP000762676">
    <property type="component" value="Unassembled WGS sequence"/>
</dbReference>
<dbReference type="GO" id="GO:0006529">
    <property type="term" value="P:asparagine biosynthetic process"/>
    <property type="evidence" value="ECO:0007669"/>
    <property type="project" value="UniProtKB-KW"/>
</dbReference>
<feature type="compositionally biased region" description="Basic residues" evidence="4">
    <location>
        <begin position="436"/>
        <end position="450"/>
    </location>
</feature>
<gene>
    <name evidence="6" type="ORF">ElyMa_005185500</name>
</gene>
<keyword evidence="1" id="KW-0028">Amino-acid biosynthesis</keyword>
<evidence type="ECO:0000256" key="2">
    <source>
        <dbReference type="ARBA" id="ARBA00022888"/>
    </source>
</evidence>
<keyword evidence="7" id="KW-1185">Reference proteome</keyword>
<dbReference type="PANTHER" id="PTHR45937">
    <property type="entry name" value="ASPARAGINE SYNTHETASE DOMAIN-CONTAINING PROTEIN 1"/>
    <property type="match status" value="1"/>
</dbReference>
<comment type="caution">
    <text evidence="6">The sequence shown here is derived from an EMBL/GenBank/DDBJ whole genome shotgun (WGS) entry which is preliminary data.</text>
</comment>
<organism evidence="6 7">
    <name type="scientific">Elysia marginata</name>
    <dbReference type="NCBI Taxonomy" id="1093978"/>
    <lineage>
        <taxon>Eukaryota</taxon>
        <taxon>Metazoa</taxon>
        <taxon>Spiralia</taxon>
        <taxon>Lophotrochozoa</taxon>
        <taxon>Mollusca</taxon>
        <taxon>Gastropoda</taxon>
        <taxon>Heterobranchia</taxon>
        <taxon>Euthyneura</taxon>
        <taxon>Panpulmonata</taxon>
        <taxon>Sacoglossa</taxon>
        <taxon>Placobranchoidea</taxon>
        <taxon>Plakobranchidae</taxon>
        <taxon>Elysia</taxon>
    </lineage>
</organism>
<dbReference type="SUPFAM" id="SSF52402">
    <property type="entry name" value="Adenine nucleotide alpha hydrolases-like"/>
    <property type="match status" value="2"/>
</dbReference>
<dbReference type="CDD" id="cd01991">
    <property type="entry name" value="Asn_synthase_B_C"/>
    <property type="match status" value="1"/>
</dbReference>
<evidence type="ECO:0000313" key="7">
    <source>
        <dbReference type="Proteomes" id="UP000762676"/>
    </source>
</evidence>
<dbReference type="InterPro" id="IPR001962">
    <property type="entry name" value="Asn_synthase"/>
</dbReference>
<dbReference type="PANTHER" id="PTHR45937:SF1">
    <property type="entry name" value="ASPARAGINE SYNTHETASE DOMAIN-CONTAINING PROTEIN 1"/>
    <property type="match status" value="1"/>
</dbReference>
<evidence type="ECO:0000259" key="5">
    <source>
        <dbReference type="PROSITE" id="PS51278"/>
    </source>
</evidence>
<dbReference type="EMBL" id="BMAT01010370">
    <property type="protein sequence ID" value="GFS25505.1"/>
    <property type="molecule type" value="Genomic_DNA"/>
</dbReference>
<keyword evidence="2" id="KW-0061">Asparagine biosynthesis</keyword>
<dbReference type="Pfam" id="PF13537">
    <property type="entry name" value="GATase_7"/>
    <property type="match status" value="1"/>
</dbReference>
<proteinExistence type="predicted"/>
<feature type="domain" description="Glutamine amidotransferase type-2" evidence="5">
    <location>
        <begin position="2"/>
        <end position="212"/>
    </location>
</feature>
<dbReference type="PROSITE" id="PS51278">
    <property type="entry name" value="GATASE_TYPE_2"/>
    <property type="match status" value="1"/>
</dbReference>
<dbReference type="InterPro" id="IPR017932">
    <property type="entry name" value="GATase_2_dom"/>
</dbReference>
<feature type="region of interest" description="Disordered" evidence="4">
    <location>
        <begin position="429"/>
        <end position="456"/>
    </location>
</feature>
<accession>A0AAV4JUU9</accession>